<feature type="compositionally biased region" description="Basic and acidic residues" evidence="3">
    <location>
        <begin position="343"/>
        <end position="353"/>
    </location>
</feature>
<feature type="compositionally biased region" description="Polar residues" evidence="3">
    <location>
        <begin position="314"/>
        <end position="340"/>
    </location>
</feature>
<evidence type="ECO:0000256" key="1">
    <source>
        <dbReference type="ARBA" id="ARBA00005474"/>
    </source>
</evidence>
<keyword evidence="4" id="KW-1133">Transmembrane helix</keyword>
<dbReference type="PANTHER" id="PTHR31301:SF87">
    <property type="entry name" value="LOB DOMAIN-CONTAINING PROTEIN 15"/>
    <property type="match status" value="1"/>
</dbReference>
<gene>
    <name evidence="6" type="ORF">AXG93_392s1560</name>
</gene>
<dbReference type="EMBL" id="LVLJ01000203">
    <property type="protein sequence ID" value="OAE35307.1"/>
    <property type="molecule type" value="Genomic_DNA"/>
</dbReference>
<keyword evidence="4" id="KW-0812">Transmembrane</keyword>
<evidence type="ECO:0000259" key="5">
    <source>
        <dbReference type="PROSITE" id="PS50891"/>
    </source>
</evidence>
<dbReference type="InterPro" id="IPR004883">
    <property type="entry name" value="LOB"/>
</dbReference>
<sequence length="353" mass="38781">MRSGGGPLVEDCFFAVKEGGRLRFRVVLLDKYGNRSCKLIGNAHSGNLSKSVHGFSANLTTLCGLFVFLIFAARQMRNLRIGEGRFNRSRCEQENRHLLLGGGDVLKPLLGEVSDWNATLEKLVGGHREPMFECQKRAKRLHRTGLVDASESVERETFGLLDSNSRKIRRAEPEKVVRRAMLGPQGQGNSSTPCAACKLLRRRVPCNQYPEGSTAIPKAQFAIPGFRYAQTRTPAQEVPESQRADAASSLVYEANARIRDPVYGCMGAISALQQQAQSLQAELNAVRQEIMRYRCHENAVAAVMVAGFPPNNDRSTGSGALSSQTSASTDYTVPSPSSVATPDVKERYWTSMN</sequence>
<feature type="coiled-coil region" evidence="2">
    <location>
        <begin position="269"/>
        <end position="296"/>
    </location>
</feature>
<keyword evidence="7" id="KW-1185">Reference proteome</keyword>
<dbReference type="Proteomes" id="UP000077202">
    <property type="component" value="Unassembled WGS sequence"/>
</dbReference>
<evidence type="ECO:0000256" key="2">
    <source>
        <dbReference type="SAM" id="Coils"/>
    </source>
</evidence>
<dbReference type="AlphaFoldDB" id="A0A176WQB8"/>
<comment type="caution">
    <text evidence="6">The sequence shown here is derived from an EMBL/GenBank/DDBJ whole genome shotgun (WGS) entry which is preliminary data.</text>
</comment>
<organism evidence="6 7">
    <name type="scientific">Marchantia polymorpha subsp. ruderalis</name>
    <dbReference type="NCBI Taxonomy" id="1480154"/>
    <lineage>
        <taxon>Eukaryota</taxon>
        <taxon>Viridiplantae</taxon>
        <taxon>Streptophyta</taxon>
        <taxon>Embryophyta</taxon>
        <taxon>Marchantiophyta</taxon>
        <taxon>Marchantiopsida</taxon>
        <taxon>Marchantiidae</taxon>
        <taxon>Marchantiales</taxon>
        <taxon>Marchantiaceae</taxon>
        <taxon>Marchantia</taxon>
    </lineage>
</organism>
<feature type="domain" description="LOB" evidence="5">
    <location>
        <begin position="192"/>
        <end position="290"/>
    </location>
</feature>
<keyword evidence="4" id="KW-0472">Membrane</keyword>
<comment type="similarity">
    <text evidence="1">Belongs to the LOB domain-containing protein family.</text>
</comment>
<reference evidence="6" key="1">
    <citation type="submission" date="2016-03" db="EMBL/GenBank/DDBJ databases">
        <title>Mechanisms controlling the formation of the plant cell surface in tip-growing cells are functionally conserved among land plants.</title>
        <authorList>
            <person name="Honkanen S."/>
            <person name="Jones V.A."/>
            <person name="Morieri G."/>
            <person name="Champion C."/>
            <person name="Hetherington A.J."/>
            <person name="Kelly S."/>
            <person name="Saint-Marcoux D."/>
            <person name="Proust H."/>
            <person name="Prescott H."/>
            <person name="Dolan L."/>
        </authorList>
    </citation>
    <scope>NUCLEOTIDE SEQUENCE [LARGE SCALE GENOMIC DNA]</scope>
    <source>
        <tissue evidence="6">Whole gametophyte</tissue>
    </source>
</reference>
<accession>A0A176WQB8</accession>
<feature type="transmembrane region" description="Helical" evidence="4">
    <location>
        <begin position="55"/>
        <end position="73"/>
    </location>
</feature>
<dbReference type="PANTHER" id="PTHR31301">
    <property type="entry name" value="LOB DOMAIN-CONTAINING PROTEIN 4-RELATED"/>
    <property type="match status" value="1"/>
</dbReference>
<evidence type="ECO:0000313" key="6">
    <source>
        <dbReference type="EMBL" id="OAE35307.1"/>
    </source>
</evidence>
<proteinExistence type="inferred from homology"/>
<dbReference type="Pfam" id="PF03195">
    <property type="entry name" value="LOB"/>
    <property type="match status" value="1"/>
</dbReference>
<keyword evidence="2" id="KW-0175">Coiled coil</keyword>
<evidence type="ECO:0000256" key="3">
    <source>
        <dbReference type="SAM" id="MobiDB-lite"/>
    </source>
</evidence>
<protein>
    <recommendedName>
        <fullName evidence="5">LOB domain-containing protein</fullName>
    </recommendedName>
</protein>
<dbReference type="PROSITE" id="PS50891">
    <property type="entry name" value="LOB"/>
    <property type="match status" value="1"/>
</dbReference>
<feature type="region of interest" description="Disordered" evidence="3">
    <location>
        <begin position="314"/>
        <end position="353"/>
    </location>
</feature>
<evidence type="ECO:0000256" key="4">
    <source>
        <dbReference type="SAM" id="Phobius"/>
    </source>
</evidence>
<name>A0A176WQB8_MARPO</name>
<evidence type="ECO:0000313" key="7">
    <source>
        <dbReference type="Proteomes" id="UP000077202"/>
    </source>
</evidence>